<keyword evidence="3" id="KW-1185">Reference proteome</keyword>
<evidence type="ECO:0000259" key="1">
    <source>
        <dbReference type="Pfam" id="PF06722"/>
    </source>
</evidence>
<dbReference type="SUPFAM" id="SSF53756">
    <property type="entry name" value="UDP-Glycosyltransferase/glycogen phosphorylase"/>
    <property type="match status" value="1"/>
</dbReference>
<dbReference type="Pfam" id="PF06722">
    <property type="entry name" value="EryCIII-like_C"/>
    <property type="match status" value="1"/>
</dbReference>
<accession>A0ABX8GIH7</accession>
<dbReference type="Gene3D" id="3.40.50.2000">
    <property type="entry name" value="Glycogen Phosphorylase B"/>
    <property type="match status" value="2"/>
</dbReference>
<dbReference type="CDD" id="cd03784">
    <property type="entry name" value="GT1_Gtf-like"/>
    <property type="match status" value="1"/>
</dbReference>
<proteinExistence type="predicted"/>
<protein>
    <submittedName>
        <fullName evidence="2">DUF1205 domain-containing protein</fullName>
    </submittedName>
</protein>
<evidence type="ECO:0000313" key="2">
    <source>
        <dbReference type="EMBL" id="QWC15723.1"/>
    </source>
</evidence>
<organism evidence="2 3">
    <name type="scientific">Cellulomonas dongxiuzhuiae</name>
    <dbReference type="NCBI Taxonomy" id="2819979"/>
    <lineage>
        <taxon>Bacteria</taxon>
        <taxon>Bacillati</taxon>
        <taxon>Actinomycetota</taxon>
        <taxon>Actinomycetes</taxon>
        <taxon>Micrococcales</taxon>
        <taxon>Cellulomonadaceae</taxon>
        <taxon>Cellulomonas</taxon>
    </lineage>
</organism>
<reference evidence="2 3" key="1">
    <citation type="submission" date="2021-05" db="EMBL/GenBank/DDBJ databases">
        <title>Novel species in genus Cellulomonas.</title>
        <authorList>
            <person name="Zhang G."/>
        </authorList>
    </citation>
    <scope>NUCLEOTIDE SEQUENCE [LARGE SCALE GENOMIC DNA]</scope>
    <source>
        <strain evidence="3">zg-ZUI157</strain>
    </source>
</reference>
<dbReference type="InterPro" id="IPR050426">
    <property type="entry name" value="Glycosyltransferase_28"/>
</dbReference>
<name>A0ABX8GIH7_9CELL</name>
<feature type="domain" description="Erythromycin biosynthesis protein CIII-like C-terminal" evidence="1">
    <location>
        <begin position="285"/>
        <end position="424"/>
    </location>
</feature>
<dbReference type="PANTHER" id="PTHR48050">
    <property type="entry name" value="STEROL 3-BETA-GLUCOSYLTRANSFERASE"/>
    <property type="match status" value="1"/>
</dbReference>
<dbReference type="Proteomes" id="UP000679335">
    <property type="component" value="Chromosome"/>
</dbReference>
<dbReference type="PANTHER" id="PTHR48050:SF13">
    <property type="entry name" value="STEROL 3-BETA-GLUCOSYLTRANSFERASE UGT80A2"/>
    <property type="match status" value="1"/>
</dbReference>
<dbReference type="InterPro" id="IPR010610">
    <property type="entry name" value="EryCIII-like_C"/>
</dbReference>
<sequence>MPTTVVAACPMHAHVAPLLPVARGLVGAGHRVRFLTGERFRDEVEATGAELVPLPADAGFDERTLDVDEPDRAGRTGIGLLRWDLTHMFIGRFEAQVAALDALVDGSVGALVFEPLFLGAFAVATRPRASRPRTVVVSIFPSAAPHPGVPPFGPGLTPLPGLRGRLRDVLVRAAVERVALRSVHVASRRAAHRVGVRPPAGFVFGWTSAADVTIQCTVPGFEYPRPRLGDAFRLVGPVGVPRPGSVDVDPALLPPWWGDLDGRTVVHVTQGTVANDDVGQLLRPTIDALADEDVLVVAATGGTPVDRLGPLPGNVRAATMVPYAALLPRTDVMVTNGGYGGVHWALAHGVPLVVAGSTEDKAEVGARVRWSGAGVRLRGNRPAPEQVRAAVRTVRDDPAYRAAARRLAEQIAASPGVAGVVEAVEGGRPVASGPPA</sequence>
<dbReference type="EMBL" id="CP076023">
    <property type="protein sequence ID" value="QWC15723.1"/>
    <property type="molecule type" value="Genomic_DNA"/>
</dbReference>
<evidence type="ECO:0000313" key="3">
    <source>
        <dbReference type="Proteomes" id="UP000679335"/>
    </source>
</evidence>
<gene>
    <name evidence="2" type="ORF">KKR89_15800</name>
</gene>
<dbReference type="InterPro" id="IPR002213">
    <property type="entry name" value="UDP_glucos_trans"/>
</dbReference>
<dbReference type="RefSeq" id="WP_208196282.1">
    <property type="nucleotide sequence ID" value="NZ_CP076023.1"/>
</dbReference>